<keyword evidence="3" id="KW-0456">Lyase</keyword>
<reference evidence="7" key="1">
    <citation type="submission" date="2023-07" db="EMBL/GenBank/DDBJ databases">
        <title>Sequencing the genomes of 1000 actinobacteria strains.</title>
        <authorList>
            <person name="Klenk H.-P."/>
        </authorList>
    </citation>
    <scope>NUCLEOTIDE SEQUENCE</scope>
    <source>
        <strain evidence="7">DSM 45977</strain>
    </source>
</reference>
<evidence type="ECO:0000256" key="3">
    <source>
        <dbReference type="ARBA" id="ARBA00023239"/>
    </source>
</evidence>
<dbReference type="Gene3D" id="3.60.120.10">
    <property type="entry name" value="Anthranilate synthase"/>
    <property type="match status" value="1"/>
</dbReference>
<dbReference type="GO" id="GO:0004049">
    <property type="term" value="F:anthranilate synthase activity"/>
    <property type="evidence" value="ECO:0007669"/>
    <property type="project" value="UniProtKB-EC"/>
</dbReference>
<dbReference type="PANTHER" id="PTHR11236">
    <property type="entry name" value="AMINOBENZOATE/ANTHRANILATE SYNTHASE"/>
    <property type="match status" value="1"/>
</dbReference>
<dbReference type="InterPro" id="IPR017926">
    <property type="entry name" value="GATASE"/>
</dbReference>
<dbReference type="EMBL" id="JAVDXW010000001">
    <property type="protein sequence ID" value="MDR7301963.1"/>
    <property type="molecule type" value="Genomic_DNA"/>
</dbReference>
<dbReference type="Pfam" id="PF00117">
    <property type="entry name" value="GATase"/>
    <property type="match status" value="1"/>
</dbReference>
<dbReference type="PRINTS" id="PR00099">
    <property type="entry name" value="CPSGATASE"/>
</dbReference>
<dbReference type="InterPro" id="IPR029062">
    <property type="entry name" value="Class_I_gatase-like"/>
</dbReference>
<protein>
    <recommendedName>
        <fullName evidence="1">anthranilate synthase</fullName>
        <ecNumber evidence="1">4.1.3.27</ecNumber>
    </recommendedName>
</protein>
<evidence type="ECO:0000256" key="2">
    <source>
        <dbReference type="ARBA" id="ARBA00022962"/>
    </source>
</evidence>
<dbReference type="InterPro" id="IPR005801">
    <property type="entry name" value="ADC_synthase"/>
</dbReference>
<evidence type="ECO:0000259" key="6">
    <source>
        <dbReference type="Pfam" id="PF00425"/>
    </source>
</evidence>
<dbReference type="InterPro" id="IPR006221">
    <property type="entry name" value="TrpG/PapA_dom"/>
</dbReference>
<dbReference type="SUPFAM" id="SSF52317">
    <property type="entry name" value="Class I glutamine amidotransferase-like"/>
    <property type="match status" value="1"/>
</dbReference>
<comment type="catalytic activity">
    <reaction evidence="4">
        <text>chorismate + L-glutamine = anthranilate + pyruvate + L-glutamate + H(+)</text>
        <dbReference type="Rhea" id="RHEA:21732"/>
        <dbReference type="ChEBI" id="CHEBI:15361"/>
        <dbReference type="ChEBI" id="CHEBI:15378"/>
        <dbReference type="ChEBI" id="CHEBI:16567"/>
        <dbReference type="ChEBI" id="CHEBI:29748"/>
        <dbReference type="ChEBI" id="CHEBI:29985"/>
        <dbReference type="ChEBI" id="CHEBI:58359"/>
        <dbReference type="EC" id="4.1.3.27"/>
    </reaction>
</comment>
<dbReference type="PANTHER" id="PTHR11236:SF49">
    <property type="entry name" value="ANTHRANILATE SYNTHASE COMPONENT 1"/>
    <property type="match status" value="1"/>
</dbReference>
<name>A0AAE4CPQ7_9ACTN</name>
<feature type="domain" description="Glutamine amidotransferase" evidence="5">
    <location>
        <begin position="460"/>
        <end position="640"/>
    </location>
</feature>
<evidence type="ECO:0000256" key="4">
    <source>
        <dbReference type="ARBA" id="ARBA00047683"/>
    </source>
</evidence>
<evidence type="ECO:0000313" key="8">
    <source>
        <dbReference type="Proteomes" id="UP001180845"/>
    </source>
</evidence>
<gene>
    <name evidence="7" type="ORF">JOF55_002144</name>
</gene>
<sequence>MLQPELHGTNHLERILGDDPPAFALLHRPGSSGGDVEVLTGETTTAEAIADLELPPASMPARPGSTDHDLLAFLPYRQVTERGFTCHDDGEPIVALRVDDHGTVPGEELMARLPDEEPELVDAGFDIDDDSYAEVVRRVLEEEIGRGSGSNFVIKRSFTATIPGYTASSALALFRKLLNSELGAYWTFLAHLGTRTFVGASPERHVSLSDRTLTMNPISGTYRYGTEGPSVSGAVRFLADSKESDELSMVVDEELKMMAGICESGGRVAGPYLKEMARLAHTEYHLDGTSSLDVREILRRTLFAPTVTGSPLENAFRVIARHEPGARGYYSGVAALFGRDDRGRRTLDSSILIRTADITPDGELDIGVGATLVRDSEPHSEVAETWAKAAGVLDAIGVAGTPAGSPTRAGTNPALRVPLADHVEVRAALRRRNRTLAPYWFEEPWRRTRTQPNLVGLRAVLVDAEDTFTAMLGDQLRSLGLEVTIRPYHEGPVEIGDYDLAVVGPGPGDPRDAGDTKIATLRKITRGLLAEEVPMLSVCLGHQVLASLLGLELVRREHPNQGVQREIDLFGKMERVGFYNTFAARSDRDLFHVPSIGQTVRATREPGTGEIHSLRGPWFRSVQFHPESLLTYDGPAVLSEMIAATFTRHGANDAHHTLLGKSG</sequence>
<feature type="domain" description="Chorismate-utilising enzyme C-terminal" evidence="6">
    <location>
        <begin position="130"/>
        <end position="388"/>
    </location>
</feature>
<dbReference type="Proteomes" id="UP001180845">
    <property type="component" value="Unassembled WGS sequence"/>
</dbReference>
<dbReference type="GO" id="GO:0008483">
    <property type="term" value="F:transaminase activity"/>
    <property type="evidence" value="ECO:0007669"/>
    <property type="project" value="UniProtKB-KW"/>
</dbReference>
<dbReference type="InterPro" id="IPR015890">
    <property type="entry name" value="Chorismate_C"/>
</dbReference>
<dbReference type="Pfam" id="PF00425">
    <property type="entry name" value="Chorismate_bind"/>
    <property type="match status" value="1"/>
</dbReference>
<dbReference type="CDD" id="cd01743">
    <property type="entry name" value="GATase1_Anthranilate_Synthase"/>
    <property type="match status" value="1"/>
</dbReference>
<dbReference type="GO" id="GO:0000162">
    <property type="term" value="P:L-tryptophan biosynthetic process"/>
    <property type="evidence" value="ECO:0007669"/>
    <property type="project" value="TreeGrafter"/>
</dbReference>
<dbReference type="PRINTS" id="PR00097">
    <property type="entry name" value="ANTSNTHASEII"/>
</dbReference>
<dbReference type="PROSITE" id="PS51273">
    <property type="entry name" value="GATASE_TYPE_1"/>
    <property type="match status" value="1"/>
</dbReference>
<dbReference type="SUPFAM" id="SSF56322">
    <property type="entry name" value="ADC synthase"/>
    <property type="match status" value="1"/>
</dbReference>
<organism evidence="7 8">
    <name type="scientific">Haloactinomyces albus</name>
    <dbReference type="NCBI Taxonomy" id="1352928"/>
    <lineage>
        <taxon>Bacteria</taxon>
        <taxon>Bacillati</taxon>
        <taxon>Actinomycetota</taxon>
        <taxon>Actinomycetes</taxon>
        <taxon>Actinopolysporales</taxon>
        <taxon>Actinopolysporaceae</taxon>
        <taxon>Haloactinomyces</taxon>
    </lineage>
</organism>
<evidence type="ECO:0000259" key="5">
    <source>
        <dbReference type="Pfam" id="PF00117"/>
    </source>
</evidence>
<evidence type="ECO:0000256" key="1">
    <source>
        <dbReference type="ARBA" id="ARBA00012266"/>
    </source>
</evidence>
<evidence type="ECO:0000313" key="7">
    <source>
        <dbReference type="EMBL" id="MDR7301963.1"/>
    </source>
</evidence>
<comment type="caution">
    <text evidence="7">The sequence shown here is derived from an EMBL/GenBank/DDBJ whole genome shotgun (WGS) entry which is preliminary data.</text>
</comment>
<dbReference type="Gene3D" id="3.40.50.880">
    <property type="match status" value="1"/>
</dbReference>
<dbReference type="EC" id="4.1.3.27" evidence="1"/>
<dbReference type="RefSeq" id="WP_310273064.1">
    <property type="nucleotide sequence ID" value="NZ_JAVDXW010000001.1"/>
</dbReference>
<dbReference type="InterPro" id="IPR019999">
    <property type="entry name" value="Anth_synth_I-like"/>
</dbReference>
<keyword evidence="8" id="KW-1185">Reference proteome</keyword>
<keyword evidence="7" id="KW-0808">Transferase</keyword>
<accession>A0AAE4CPQ7</accession>
<dbReference type="AlphaFoldDB" id="A0AAE4CPQ7"/>
<proteinExistence type="predicted"/>
<dbReference type="PRINTS" id="PR00096">
    <property type="entry name" value="GATASE"/>
</dbReference>
<keyword evidence="7" id="KW-0032">Aminotransferase</keyword>
<keyword evidence="2" id="KW-0315">Glutamine amidotransferase</keyword>